<dbReference type="EMBL" id="LJUO01000031">
    <property type="protein sequence ID" value="KPK72465.1"/>
    <property type="molecule type" value="Genomic_DNA"/>
</dbReference>
<organism evidence="1 2">
    <name type="scientific">candidate division WOR_3 bacterium SM23_60</name>
    <dbReference type="NCBI Taxonomy" id="1703780"/>
    <lineage>
        <taxon>Bacteria</taxon>
        <taxon>Bacteria division WOR-3</taxon>
    </lineage>
</organism>
<accession>A0A0S8GIL2</accession>
<dbReference type="InterPro" id="IPR008930">
    <property type="entry name" value="Terpenoid_cyclase/PrenylTrfase"/>
</dbReference>
<dbReference type="AlphaFoldDB" id="A0A0S8GIL2"/>
<protein>
    <recommendedName>
        <fullName evidence="3">Squalene cyclase C-terminal domain-containing protein</fullName>
    </recommendedName>
</protein>
<gene>
    <name evidence="1" type="ORF">AMJ87_04680</name>
</gene>
<proteinExistence type="predicted"/>
<dbReference type="Gene3D" id="1.50.10.20">
    <property type="match status" value="2"/>
</dbReference>
<evidence type="ECO:0000313" key="2">
    <source>
        <dbReference type="Proteomes" id="UP000051096"/>
    </source>
</evidence>
<name>A0A0S8GIL2_UNCW3</name>
<sequence>MYVDSDKEPLMLSRNEIENSIEWLMKNASAPVQYLTHRHLLNIDASSVDARRLWLEVQKDKDVREIFAKQKADGSWCAGGPWALSPPYIPKGGCTPVSPKYVTTTWILQILGDMGFDMQDKRIIKACDYVLSFQCKNGFIAETDKDKYEVDAQILANMPCRFSLMLIGLGKVGAFHDTRLAKSYDQLVRWQREDGGWILQKHKEERNWNRSCPYSTFHATFALHIANSERYKESVKKGLMFLLHHLSQKEEIEIKRFFYHGHSIIHELLMFSEYGIGMHAKPVRAILGWLLEMYNAGEGCFKYKGRPIAKYSRRKDGMDARVARYRLYHMIENDWLTYYMARVSKNMS</sequence>
<dbReference type="Proteomes" id="UP000051096">
    <property type="component" value="Unassembled WGS sequence"/>
</dbReference>
<dbReference type="SUPFAM" id="SSF48239">
    <property type="entry name" value="Terpenoid cyclases/Protein prenyltransferases"/>
    <property type="match status" value="1"/>
</dbReference>
<comment type="caution">
    <text evidence="1">The sequence shown here is derived from an EMBL/GenBank/DDBJ whole genome shotgun (WGS) entry which is preliminary data.</text>
</comment>
<evidence type="ECO:0000313" key="1">
    <source>
        <dbReference type="EMBL" id="KPK72465.1"/>
    </source>
</evidence>
<evidence type="ECO:0008006" key="3">
    <source>
        <dbReference type="Google" id="ProtNLM"/>
    </source>
</evidence>
<reference evidence="1 2" key="1">
    <citation type="journal article" date="2015" name="Microbiome">
        <title>Genomic resolution of linkages in carbon, nitrogen, and sulfur cycling among widespread estuary sediment bacteria.</title>
        <authorList>
            <person name="Baker B.J."/>
            <person name="Lazar C.S."/>
            <person name="Teske A.P."/>
            <person name="Dick G.J."/>
        </authorList>
    </citation>
    <scope>NUCLEOTIDE SEQUENCE [LARGE SCALE GENOMIC DNA]</scope>
    <source>
        <strain evidence="1">SM23_60</strain>
    </source>
</reference>